<comment type="function">
    <text evidence="1">Involved in the transposition of the insertion sequence.</text>
</comment>
<dbReference type="InterPro" id="IPR012337">
    <property type="entry name" value="RNaseH-like_sf"/>
</dbReference>
<evidence type="ECO:0000256" key="1">
    <source>
        <dbReference type="ARBA" id="ARBA00002286"/>
    </source>
</evidence>
<keyword evidence="5" id="KW-1185">Reference proteome</keyword>
<dbReference type="PANTHER" id="PTHR46889:SF4">
    <property type="entry name" value="TRANSPOSASE INSO FOR INSERTION SEQUENCE ELEMENT IS911B-RELATED"/>
    <property type="match status" value="1"/>
</dbReference>
<evidence type="ECO:0000313" key="5">
    <source>
        <dbReference type="Proteomes" id="UP000675781"/>
    </source>
</evidence>
<dbReference type="Gene3D" id="3.30.420.10">
    <property type="entry name" value="Ribonuclease H-like superfamily/Ribonuclease H"/>
    <property type="match status" value="1"/>
</dbReference>
<dbReference type="SUPFAM" id="SSF53098">
    <property type="entry name" value="Ribonuclease H-like"/>
    <property type="match status" value="1"/>
</dbReference>
<dbReference type="InterPro" id="IPR025948">
    <property type="entry name" value="HTH-like_dom"/>
</dbReference>
<reference evidence="4" key="1">
    <citation type="submission" date="2021-04" db="EMBL/GenBank/DDBJ databases">
        <title>Genome based classification of Actinospica acidithermotolerans sp. nov., an actinobacterium isolated from an Indonesian hot spring.</title>
        <authorList>
            <person name="Kusuma A.B."/>
            <person name="Putra K.E."/>
            <person name="Nafisah S."/>
            <person name="Loh J."/>
            <person name="Nouioui I."/>
            <person name="Goodfellow M."/>
        </authorList>
    </citation>
    <scope>NUCLEOTIDE SEQUENCE</scope>
    <source>
        <strain evidence="4">CSCA 57</strain>
    </source>
</reference>
<comment type="caution">
    <text evidence="4">The sequence shown here is derived from an EMBL/GenBank/DDBJ whole genome shotgun (WGS) entry which is preliminary data.</text>
</comment>
<dbReference type="InterPro" id="IPR048020">
    <property type="entry name" value="Transpos_IS3"/>
</dbReference>
<evidence type="ECO:0000256" key="2">
    <source>
        <dbReference type="SAM" id="MobiDB-lite"/>
    </source>
</evidence>
<dbReference type="Proteomes" id="UP000675781">
    <property type="component" value="Unassembled WGS sequence"/>
</dbReference>
<dbReference type="Pfam" id="PF13333">
    <property type="entry name" value="rve_2"/>
    <property type="match status" value="1"/>
</dbReference>
<dbReference type="InterPro" id="IPR036397">
    <property type="entry name" value="RNaseH_sf"/>
</dbReference>
<dbReference type="Pfam" id="PF00665">
    <property type="entry name" value="rve"/>
    <property type="match status" value="1"/>
</dbReference>
<dbReference type="GO" id="GO:0015074">
    <property type="term" value="P:DNA integration"/>
    <property type="evidence" value="ECO:0007669"/>
    <property type="project" value="InterPro"/>
</dbReference>
<dbReference type="InterPro" id="IPR001584">
    <property type="entry name" value="Integrase_cat-core"/>
</dbReference>
<protein>
    <submittedName>
        <fullName evidence="4">IS3 family transposase</fullName>
    </submittedName>
</protein>
<dbReference type="PROSITE" id="PS50994">
    <property type="entry name" value="INTEGRASE"/>
    <property type="match status" value="1"/>
</dbReference>
<accession>A0A941IN57</accession>
<dbReference type="Pfam" id="PF13276">
    <property type="entry name" value="HTH_21"/>
    <property type="match status" value="1"/>
</dbReference>
<name>A0A941IN57_9ACTN</name>
<evidence type="ECO:0000259" key="3">
    <source>
        <dbReference type="PROSITE" id="PS50994"/>
    </source>
</evidence>
<dbReference type="NCBIfam" id="NF033516">
    <property type="entry name" value="transpos_IS3"/>
    <property type="match status" value="1"/>
</dbReference>
<gene>
    <name evidence="4" type="ORF">KDL01_10055</name>
</gene>
<organism evidence="4 5">
    <name type="scientific">Actinospica durhamensis</name>
    <dbReference type="NCBI Taxonomy" id="1508375"/>
    <lineage>
        <taxon>Bacteria</taxon>
        <taxon>Bacillati</taxon>
        <taxon>Actinomycetota</taxon>
        <taxon>Actinomycetes</taxon>
        <taxon>Catenulisporales</taxon>
        <taxon>Actinospicaceae</taxon>
        <taxon>Actinospica</taxon>
    </lineage>
</organism>
<feature type="region of interest" description="Disordered" evidence="2">
    <location>
        <begin position="305"/>
        <end position="363"/>
    </location>
</feature>
<sequence>MLRFVEENQAAFGVEPVLRELAIAPSTFGDWRRRAVAPCARELRDAELLARIREVHADSGGVYGSPRVHAVLRREGETVSRKRVERLMRENGITGVSPARKVCTTIPNPDDPRPVDAVNRQFTAAAPNRLWVTDLTVIATGEGPLWLASIRDAFSRKVIAWETSDTADADLVCAVLEYALRARRPPADGSLVHHADHGSQYTSIKLTTRLVRAGITASMGTVGDSYDNALAENMWSTLKTECVRRREFATRAEANQALFEYLDGFYNPRRIQRNLGYRSPDEFEAAHDAGELTAADLERLAMDAAKRRHRRAKRVKAPMPNGPETAQLPGQRPTPAAKRVRPSGRTLSQRETADQRARSHGKL</sequence>
<proteinExistence type="predicted"/>
<feature type="compositionally biased region" description="Basic residues" evidence="2">
    <location>
        <begin position="306"/>
        <end position="316"/>
    </location>
</feature>
<dbReference type="GO" id="GO:0003676">
    <property type="term" value="F:nucleic acid binding"/>
    <property type="evidence" value="ECO:0007669"/>
    <property type="project" value="InterPro"/>
</dbReference>
<dbReference type="AlphaFoldDB" id="A0A941IN57"/>
<evidence type="ECO:0000313" key="4">
    <source>
        <dbReference type="EMBL" id="MBR7833609.1"/>
    </source>
</evidence>
<feature type="domain" description="Integrase catalytic" evidence="3">
    <location>
        <begin position="123"/>
        <end position="288"/>
    </location>
</feature>
<dbReference type="PANTHER" id="PTHR46889">
    <property type="entry name" value="TRANSPOSASE INSF FOR INSERTION SEQUENCE IS3B-RELATED"/>
    <property type="match status" value="1"/>
</dbReference>
<dbReference type="InterPro" id="IPR050900">
    <property type="entry name" value="Transposase_IS3/IS150/IS904"/>
</dbReference>
<dbReference type="EMBL" id="JAGSOG010000035">
    <property type="protein sequence ID" value="MBR7833609.1"/>
    <property type="molecule type" value="Genomic_DNA"/>
</dbReference>